<dbReference type="Proteomes" id="UP000009168">
    <property type="component" value="Unassembled WGS sequence"/>
</dbReference>
<evidence type="ECO:0000313" key="3">
    <source>
        <dbReference type="Proteomes" id="UP000009168"/>
    </source>
</evidence>
<reference evidence="3" key="1">
    <citation type="journal article" date="2006" name="PLoS Biol.">
        <title>Macronuclear genome sequence of the ciliate Tetrahymena thermophila, a model eukaryote.</title>
        <authorList>
            <person name="Eisen J.A."/>
            <person name="Coyne R.S."/>
            <person name="Wu M."/>
            <person name="Wu D."/>
            <person name="Thiagarajan M."/>
            <person name="Wortman J.R."/>
            <person name="Badger J.H."/>
            <person name="Ren Q."/>
            <person name="Amedeo P."/>
            <person name="Jones K.M."/>
            <person name="Tallon L.J."/>
            <person name="Delcher A.L."/>
            <person name="Salzberg S.L."/>
            <person name="Silva J.C."/>
            <person name="Haas B.J."/>
            <person name="Majoros W.H."/>
            <person name="Farzad M."/>
            <person name="Carlton J.M."/>
            <person name="Smith R.K. Jr."/>
            <person name="Garg J."/>
            <person name="Pearlman R.E."/>
            <person name="Karrer K.M."/>
            <person name="Sun L."/>
            <person name="Manning G."/>
            <person name="Elde N.C."/>
            <person name="Turkewitz A.P."/>
            <person name="Asai D.J."/>
            <person name="Wilkes D.E."/>
            <person name="Wang Y."/>
            <person name="Cai H."/>
            <person name="Collins K."/>
            <person name="Stewart B.A."/>
            <person name="Lee S.R."/>
            <person name="Wilamowska K."/>
            <person name="Weinberg Z."/>
            <person name="Ruzzo W.L."/>
            <person name="Wloga D."/>
            <person name="Gaertig J."/>
            <person name="Frankel J."/>
            <person name="Tsao C.-C."/>
            <person name="Gorovsky M.A."/>
            <person name="Keeling P.J."/>
            <person name="Waller R.F."/>
            <person name="Patron N.J."/>
            <person name="Cherry J.M."/>
            <person name="Stover N.A."/>
            <person name="Krieger C.J."/>
            <person name="del Toro C."/>
            <person name="Ryder H.F."/>
            <person name="Williamson S.C."/>
            <person name="Barbeau R.A."/>
            <person name="Hamilton E.P."/>
            <person name="Orias E."/>
        </authorList>
    </citation>
    <scope>NUCLEOTIDE SEQUENCE [LARGE SCALE GENOMIC DNA]</scope>
    <source>
        <strain evidence="3">SB210</strain>
    </source>
</reference>
<evidence type="ECO:0000256" key="1">
    <source>
        <dbReference type="SAM" id="Coils"/>
    </source>
</evidence>
<sequence>MIQTSLLKQYFSQGGGYINFEERSSTCLKNNLQVQIFNNQDLKSSQEKMPAQTQNTCYFNQTDSKKKQRKPLVYKSNNFFQEQSESNVSSTCQQIDIKKADINEQIINSNKNLSEANQKQGERQTTSLQTQECNSFDNSNQNISLLQKIKNQIQQELNVILQFQCIQQLQNFTNSLGMKLNFQQKHINMCCLNFLSLCVSQKIFQDILNNNKNIHQKKCQMRYRKYKYQKKQDQEYEIKEVQEAPYTVHLNDIPQDLGDWNSFEIKKLDETDSFNEEDSSRDENDSQYIEQNFPLLQVEQNLKTKDEQIQTCSDQINTKSEDTIENHSQKEGRVNSQQQQKCSSSSFSSIEIAKIDENSRQSEFHSLSGEKEKLCFDKQMSNNFQLKNEQTNIQIKQFKLDEVNDQKPISISDLCLNNVQPLNILYKKNALLEKIQKIQKEQKLRQNLNKQIDILNYQETNEESDKICDITISKGDDKKLFQNQWEEDDLSLQEINSNQIQNQQTNNKEESKLPSKSEFGSFQFQNSQSMVQEKLSNIENNKKLTFQKFQQQRQYLKMQLRAIEGIKDLKLGCKVYNDNIYIYEKEEPPFLRGFNIFQCCNINKIVDWCQNESEFQDKFQSKIIVDVQIQDQFKGFFNQILLRPDGYFKQGNLQLISKFTRRPSFISNDPQNSTLISQKETCKAMEFTLINLKLVNPREFYEEINQCNKYLQDKTFDFEFIEIEYLQRKCQESLNYEFKLIFEKQKMVKQLIGALNSLAQKTNFIFGISDIDKQRNQEIYYEHLLNSQFNKKNICNTLDKFINQTLEIINQNLSVPGDDAQIKAWKKQNEIRIEINEEVLVIEFQILKISDKLYPIKMIVPSSSNLFMVKNEKCKLPNHQGNYTYVRQNASVNILLENQKPNLQIKLQEEDLQEISQFYEFKKEFLSKIKK</sequence>
<name>I7MGC1_TETTS</name>
<keyword evidence="3" id="KW-1185">Reference proteome</keyword>
<dbReference type="AlphaFoldDB" id="I7MGC1"/>
<accession>I7MGC1</accession>
<dbReference type="InParanoid" id="I7MGC1"/>
<dbReference type="RefSeq" id="XP_001032680.1">
    <property type="nucleotide sequence ID" value="XM_001032680.3"/>
</dbReference>
<dbReference type="GeneID" id="7837830"/>
<dbReference type="KEGG" id="tet:TTHERM_00529690"/>
<proteinExistence type="predicted"/>
<dbReference type="EMBL" id="GG662522">
    <property type="protein sequence ID" value="EAR85017.1"/>
    <property type="molecule type" value="Genomic_DNA"/>
</dbReference>
<feature type="coiled-coil region" evidence="1">
    <location>
        <begin position="431"/>
        <end position="458"/>
    </location>
</feature>
<protein>
    <submittedName>
        <fullName evidence="2">Uncharacterized protein</fullName>
    </submittedName>
</protein>
<evidence type="ECO:0000313" key="2">
    <source>
        <dbReference type="EMBL" id="EAR85017.1"/>
    </source>
</evidence>
<organism evidence="2 3">
    <name type="scientific">Tetrahymena thermophila (strain SB210)</name>
    <dbReference type="NCBI Taxonomy" id="312017"/>
    <lineage>
        <taxon>Eukaryota</taxon>
        <taxon>Sar</taxon>
        <taxon>Alveolata</taxon>
        <taxon>Ciliophora</taxon>
        <taxon>Intramacronucleata</taxon>
        <taxon>Oligohymenophorea</taxon>
        <taxon>Hymenostomatida</taxon>
        <taxon>Tetrahymenina</taxon>
        <taxon>Tetrahymenidae</taxon>
        <taxon>Tetrahymena</taxon>
    </lineage>
</organism>
<dbReference type="HOGENOM" id="CLU_314387_0_0_1"/>
<gene>
    <name evidence="2" type="ORF">TTHERM_00529690</name>
</gene>
<keyword evidence="1" id="KW-0175">Coiled coil</keyword>